<dbReference type="EMBL" id="CP002042">
    <property type="protein sequence ID" value="ADH62645.1"/>
    <property type="molecule type" value="Genomic_DNA"/>
</dbReference>
<protein>
    <submittedName>
        <fullName evidence="2">Cytochrome c biogenesis protein, transmembrane region</fullName>
    </submittedName>
</protein>
<dbReference type="Proteomes" id="UP000001916">
    <property type="component" value="Chromosome"/>
</dbReference>
<proteinExistence type="predicted"/>
<evidence type="ECO:0000256" key="1">
    <source>
        <dbReference type="SAM" id="Phobius"/>
    </source>
</evidence>
<dbReference type="RefSeq" id="WP_013157234.1">
    <property type="nucleotide sequence ID" value="NC_014212.1"/>
</dbReference>
<organism evidence="2 3">
    <name type="scientific">Allomeiothermus silvanus (strain ATCC 700542 / DSM 9946 / NBRC 106475 / NCIMB 13440 / VI-R2)</name>
    <name type="common">Thermus silvanus</name>
    <dbReference type="NCBI Taxonomy" id="526227"/>
    <lineage>
        <taxon>Bacteria</taxon>
        <taxon>Thermotogati</taxon>
        <taxon>Deinococcota</taxon>
        <taxon>Deinococci</taxon>
        <taxon>Thermales</taxon>
        <taxon>Thermaceae</taxon>
        <taxon>Allomeiothermus</taxon>
    </lineage>
</organism>
<keyword evidence="1" id="KW-1133">Transmembrane helix</keyword>
<feature type="transmembrane region" description="Helical" evidence="1">
    <location>
        <begin position="6"/>
        <end position="24"/>
    </location>
</feature>
<evidence type="ECO:0000313" key="2">
    <source>
        <dbReference type="EMBL" id="ADH62645.1"/>
    </source>
</evidence>
<keyword evidence="1 2" id="KW-0812">Transmembrane</keyword>
<dbReference type="AlphaFoldDB" id="D7BB85"/>
<dbReference type="HOGENOM" id="CLU_2508839_0_0_0"/>
<evidence type="ECO:0000313" key="3">
    <source>
        <dbReference type="Proteomes" id="UP000001916"/>
    </source>
</evidence>
<keyword evidence="1" id="KW-0472">Membrane</keyword>
<gene>
    <name evidence="2" type="ordered locus">Mesil_0731</name>
</gene>
<dbReference type="KEGG" id="msv:Mesil_0731"/>
<keyword evidence="3" id="KW-1185">Reference proteome</keyword>
<accession>D7BB85</accession>
<name>D7BB85_ALLS1</name>
<dbReference type="STRING" id="526227.Mesil_0731"/>
<sequence>MAVLGWFLIGMGVLFVLLGFAGAVREVLLKPERRAIPGEAWADLVRLLLEALRVLLTGPRWLLATAVGLALIWAGSRFVQGLPLF</sequence>
<reference evidence="2 3" key="1">
    <citation type="journal article" date="2010" name="Stand. Genomic Sci.">
        <title>Complete genome sequence of Meiothermus silvanus type strain (VI-R2).</title>
        <authorList>
            <person name="Sikorski J."/>
            <person name="Tindall B.J."/>
            <person name="Lowry S."/>
            <person name="Lucas S."/>
            <person name="Nolan M."/>
            <person name="Copeland A."/>
            <person name="Glavina Del Rio T."/>
            <person name="Tice H."/>
            <person name="Cheng J.F."/>
            <person name="Han C."/>
            <person name="Pitluck S."/>
            <person name="Liolios K."/>
            <person name="Ivanova N."/>
            <person name="Mavromatis K."/>
            <person name="Mikhailova N."/>
            <person name="Pati A."/>
            <person name="Goodwin L."/>
            <person name="Chen A."/>
            <person name="Palaniappan K."/>
            <person name="Land M."/>
            <person name="Hauser L."/>
            <person name="Chang Y.J."/>
            <person name="Jeffries C.D."/>
            <person name="Rohde M."/>
            <person name="Goker M."/>
            <person name="Woyke T."/>
            <person name="Bristow J."/>
            <person name="Eisen J.A."/>
            <person name="Markowitz V."/>
            <person name="Hugenholtz P."/>
            <person name="Kyrpides N.C."/>
            <person name="Klenk H.P."/>
            <person name="Lapidus A."/>
        </authorList>
    </citation>
    <scope>NUCLEOTIDE SEQUENCE [LARGE SCALE GENOMIC DNA]</scope>
    <source>
        <strain evidence="3">ATCC 700542 / DSM 9946 / VI-R2</strain>
    </source>
</reference>